<organism evidence="1 2">
    <name type="scientific">Chelativorans salis</name>
    <dbReference type="NCBI Taxonomy" id="2978478"/>
    <lineage>
        <taxon>Bacteria</taxon>
        <taxon>Pseudomonadati</taxon>
        <taxon>Pseudomonadota</taxon>
        <taxon>Alphaproteobacteria</taxon>
        <taxon>Hyphomicrobiales</taxon>
        <taxon>Phyllobacteriaceae</taxon>
        <taxon>Chelativorans</taxon>
    </lineage>
</organism>
<gene>
    <name evidence="1" type="ORF">N5A92_18355</name>
</gene>
<name>A0ABT2LR06_9HYPH</name>
<evidence type="ECO:0000313" key="1">
    <source>
        <dbReference type="EMBL" id="MCT7376985.1"/>
    </source>
</evidence>
<dbReference type="RefSeq" id="WP_260905261.1">
    <property type="nucleotide sequence ID" value="NZ_JAOCZP010000005.1"/>
</dbReference>
<evidence type="ECO:0000313" key="2">
    <source>
        <dbReference type="Proteomes" id="UP001320831"/>
    </source>
</evidence>
<protein>
    <submittedName>
        <fullName evidence="1">Uncharacterized protein</fullName>
    </submittedName>
</protein>
<comment type="caution">
    <text evidence="1">The sequence shown here is derived from an EMBL/GenBank/DDBJ whole genome shotgun (WGS) entry which is preliminary data.</text>
</comment>
<accession>A0ABT2LR06</accession>
<dbReference type="Proteomes" id="UP001320831">
    <property type="component" value="Unassembled WGS sequence"/>
</dbReference>
<sequence length="62" mass="7083">MIGPVGKIAPQSLEPLLDRKHRLTSALNTRFYRKSDLMMVFGGDRDPLSLRSRCDSHRESIL</sequence>
<reference evidence="1 2" key="1">
    <citation type="submission" date="2022-09" db="EMBL/GenBank/DDBJ databases">
        <title>Chelativorans salina sp. nov., a novel slightly halophilic bacterium isolated from a saline lake sediment enrichment.</title>
        <authorList>
            <person name="Gao L."/>
            <person name="Fang B.-Z."/>
            <person name="Li W.-J."/>
        </authorList>
    </citation>
    <scope>NUCLEOTIDE SEQUENCE [LARGE SCALE GENOMIC DNA]</scope>
    <source>
        <strain evidence="1 2">EGI FJ00035</strain>
    </source>
</reference>
<keyword evidence="2" id="KW-1185">Reference proteome</keyword>
<dbReference type="EMBL" id="JAOCZP010000005">
    <property type="protein sequence ID" value="MCT7376985.1"/>
    <property type="molecule type" value="Genomic_DNA"/>
</dbReference>
<proteinExistence type="predicted"/>